<evidence type="ECO:0000256" key="9">
    <source>
        <dbReference type="ARBA" id="ARBA00023125"/>
    </source>
</evidence>
<dbReference type="Pfam" id="PF00005">
    <property type="entry name" value="ABC_tran"/>
    <property type="match status" value="1"/>
</dbReference>
<dbReference type="Gene3D" id="1.20.1580.10">
    <property type="entry name" value="ABC transporter ATPase like domain"/>
    <property type="match status" value="2"/>
</dbReference>
<gene>
    <name evidence="15" type="ORF">GCM10023211_02100</name>
</gene>
<proteinExistence type="inferred from homology"/>
<keyword evidence="2" id="KW-0963">Cytoplasm</keyword>
<keyword evidence="3" id="KW-0677">Repeat</keyword>
<organism evidence="15 16">
    <name type="scientific">Orbus sasakiae</name>
    <dbReference type="NCBI Taxonomy" id="1078475"/>
    <lineage>
        <taxon>Bacteria</taxon>
        <taxon>Pseudomonadati</taxon>
        <taxon>Pseudomonadota</taxon>
        <taxon>Gammaproteobacteria</taxon>
        <taxon>Orbales</taxon>
        <taxon>Orbaceae</taxon>
        <taxon>Orbus</taxon>
    </lineage>
</organism>
<dbReference type="InterPro" id="IPR003439">
    <property type="entry name" value="ABC_transporter-like_ATP-bd"/>
</dbReference>
<dbReference type="Proteomes" id="UP001500171">
    <property type="component" value="Unassembled WGS sequence"/>
</dbReference>
<dbReference type="InterPro" id="IPR027417">
    <property type="entry name" value="P-loop_NTPase"/>
</dbReference>
<keyword evidence="7" id="KW-0067">ATP-binding</keyword>
<name>A0ABP9N1T2_9GAMM</name>
<comment type="caution">
    <text evidence="15">The sequence shown here is derived from an EMBL/GenBank/DDBJ whole genome shotgun (WGS) entry which is preliminary data.</text>
</comment>
<keyword evidence="16" id="KW-1185">Reference proteome</keyword>
<evidence type="ECO:0000256" key="7">
    <source>
        <dbReference type="ARBA" id="ARBA00022840"/>
    </source>
</evidence>
<dbReference type="CDD" id="cd03270">
    <property type="entry name" value="ABC_UvrA_I"/>
    <property type="match status" value="1"/>
</dbReference>
<feature type="domain" description="ABC transporter" evidence="14">
    <location>
        <begin position="1"/>
        <end position="434"/>
    </location>
</feature>
<keyword evidence="6" id="KW-0228">DNA excision</keyword>
<feature type="domain" description="ABC transporter" evidence="14">
    <location>
        <begin position="442"/>
        <end position="745"/>
    </location>
</feature>
<evidence type="ECO:0000256" key="3">
    <source>
        <dbReference type="ARBA" id="ARBA00022737"/>
    </source>
</evidence>
<evidence type="ECO:0000256" key="11">
    <source>
        <dbReference type="ARBA" id="ARBA00038000"/>
    </source>
</evidence>
<dbReference type="PANTHER" id="PTHR43152:SF3">
    <property type="entry name" value="UVRABC SYSTEM PROTEIN A"/>
    <property type="match status" value="1"/>
</dbReference>
<reference evidence="16" key="1">
    <citation type="journal article" date="2019" name="Int. J. Syst. Evol. Microbiol.">
        <title>The Global Catalogue of Microorganisms (GCM) 10K type strain sequencing project: providing services to taxonomists for standard genome sequencing and annotation.</title>
        <authorList>
            <consortium name="The Broad Institute Genomics Platform"/>
            <consortium name="The Broad Institute Genome Sequencing Center for Infectious Disease"/>
            <person name="Wu L."/>
            <person name="Ma J."/>
        </authorList>
    </citation>
    <scope>NUCLEOTIDE SEQUENCE [LARGE SCALE GENOMIC DNA]</scope>
    <source>
        <strain evidence="16">JCM 18050</strain>
    </source>
</reference>
<evidence type="ECO:0000256" key="4">
    <source>
        <dbReference type="ARBA" id="ARBA00022741"/>
    </source>
</evidence>
<dbReference type="PROSITE" id="PS50893">
    <property type="entry name" value="ABC_TRANSPORTER_2"/>
    <property type="match status" value="2"/>
</dbReference>
<dbReference type="SUPFAM" id="SSF52540">
    <property type="entry name" value="P-loop containing nucleoside triphosphate hydrolases"/>
    <property type="match status" value="2"/>
</dbReference>
<sequence>MDQNVIKVVNATENNLKGVSVDIPKKTLTVITGVSGSGKSSLIFDTIGAESRRELNETFPSFVQRYLPRYERPHVDIIENLPVTIIIDQKRLGDNARSTLGTYTDIYTFLRLLFSRVGQPFVGYSDIFSFNHPKGKCHKCDGLGVYRTLILENLINFDKSLNEDAIDFPTFHPGAWRWKRYADSGLFDLDKKISDYSSEELALFLYSPQIKLKNPPLAWPATAKFEGIVPRMERSIINSDEGKRHAKRVDEFVVEQTCPVCHGTRVNETIQRCKINGLSISDACLLPLTALCDFIQDIEHPLAGEIKREISNRLLALINIGLGYLTLSRATGTLSGGEGQRVKIARHINSALSDILYVLDEPSIGLHPKDIEKLTKSLFHLKARGNTILMVEHHPALIRIAEHIIDMGPGAGQRGGQIVYQGSFEGLLSADTFTGKELRQSLPLKRIARKPTAWITLNDIHFHNLQGVTVNVPLGVLTVLCGVAGAGKSSLMDVLLRNITQPVVAISQKNIGTSIRSTLSTYMDINDYIRKLFAQANDVSTAYFSYNSKGACPNCKGKGVIVTDMSFMDDIETLCERCHGSRYNDNALKYHYKGKNIAEVIDMSVTDSIAFFSDQPFVDLLQALERVGLDYIHLNQALSTLSGGELQRLKLASHLNKKGTLYVLDEPTVGLHMDDVKKLIKLFNQLVEQGNSVIIAEHNLSVIKQADWLIEVGPEAGANGGKIIYSGTLQDIHQSTTSITRQYLV</sequence>
<evidence type="ECO:0000256" key="10">
    <source>
        <dbReference type="ARBA" id="ARBA00023204"/>
    </source>
</evidence>
<evidence type="ECO:0000256" key="12">
    <source>
        <dbReference type="ARBA" id="ARBA00039316"/>
    </source>
</evidence>
<dbReference type="Gene3D" id="3.40.50.300">
    <property type="entry name" value="P-loop containing nucleotide triphosphate hydrolases"/>
    <property type="match status" value="2"/>
</dbReference>
<comment type="similarity">
    <text evidence="11">Belongs to the ABC transporter superfamily. UvrA family.</text>
</comment>
<keyword evidence="10" id="KW-0234">DNA repair</keyword>
<comment type="subcellular location">
    <subcellularLocation>
        <location evidence="1">Cytoplasm</location>
    </subcellularLocation>
</comment>
<evidence type="ECO:0000313" key="15">
    <source>
        <dbReference type="EMBL" id="GAA5104440.1"/>
    </source>
</evidence>
<evidence type="ECO:0000256" key="8">
    <source>
        <dbReference type="ARBA" id="ARBA00022881"/>
    </source>
</evidence>
<evidence type="ECO:0000259" key="14">
    <source>
        <dbReference type="PROSITE" id="PS50893"/>
    </source>
</evidence>
<dbReference type="PANTHER" id="PTHR43152">
    <property type="entry name" value="UVRABC SYSTEM PROTEIN A"/>
    <property type="match status" value="1"/>
</dbReference>
<protein>
    <recommendedName>
        <fullName evidence="12">UvrABC system protein A</fullName>
    </recommendedName>
    <alternativeName>
        <fullName evidence="13">Excinuclease ABC subunit A</fullName>
    </alternativeName>
</protein>
<evidence type="ECO:0000256" key="6">
    <source>
        <dbReference type="ARBA" id="ARBA00022769"/>
    </source>
</evidence>
<keyword evidence="8" id="KW-0267">Excision nuclease</keyword>
<dbReference type="Gene3D" id="1.10.8.280">
    <property type="entry name" value="ABC transporter ATPase domain-like"/>
    <property type="match status" value="1"/>
</dbReference>
<keyword evidence="9" id="KW-0238">DNA-binding</keyword>
<accession>A0ABP9N1T2</accession>
<dbReference type="RefSeq" id="WP_345487827.1">
    <property type="nucleotide sequence ID" value="NZ_BAABHY010000001.1"/>
</dbReference>
<evidence type="ECO:0000313" key="16">
    <source>
        <dbReference type="Proteomes" id="UP001500171"/>
    </source>
</evidence>
<evidence type="ECO:0000256" key="1">
    <source>
        <dbReference type="ARBA" id="ARBA00004496"/>
    </source>
</evidence>
<evidence type="ECO:0000256" key="2">
    <source>
        <dbReference type="ARBA" id="ARBA00022490"/>
    </source>
</evidence>
<keyword evidence="5" id="KW-0227">DNA damage</keyword>
<dbReference type="EMBL" id="BAABHY010000001">
    <property type="protein sequence ID" value="GAA5104440.1"/>
    <property type="molecule type" value="Genomic_DNA"/>
</dbReference>
<evidence type="ECO:0000256" key="13">
    <source>
        <dbReference type="ARBA" id="ARBA00042156"/>
    </source>
</evidence>
<keyword evidence="4" id="KW-0547">Nucleotide-binding</keyword>
<evidence type="ECO:0000256" key="5">
    <source>
        <dbReference type="ARBA" id="ARBA00022763"/>
    </source>
</evidence>